<dbReference type="InterPro" id="IPR027417">
    <property type="entry name" value="P-loop_NTPase"/>
</dbReference>
<keyword evidence="3" id="KW-0547">Nucleotide-binding</keyword>
<feature type="compositionally biased region" description="Basic and acidic residues" evidence="1">
    <location>
        <begin position="213"/>
        <end position="222"/>
    </location>
</feature>
<gene>
    <name evidence="3" type="ORF">STSU_002765</name>
</gene>
<evidence type="ECO:0000259" key="2">
    <source>
        <dbReference type="Pfam" id="PF13191"/>
    </source>
</evidence>
<dbReference type="CDD" id="cd00009">
    <property type="entry name" value="AAA"/>
    <property type="match status" value="1"/>
</dbReference>
<dbReference type="RefSeq" id="WP_006345101.1">
    <property type="nucleotide sequence ID" value="NZ_CP029159.1"/>
</dbReference>
<feature type="region of interest" description="Disordered" evidence="1">
    <location>
        <begin position="213"/>
        <end position="243"/>
    </location>
</feature>
<dbReference type="Gene3D" id="3.40.50.300">
    <property type="entry name" value="P-loop containing nucleotide triphosphate hydrolases"/>
    <property type="match status" value="1"/>
</dbReference>
<dbReference type="Pfam" id="PF13191">
    <property type="entry name" value="AAA_16"/>
    <property type="match status" value="1"/>
</dbReference>
<dbReference type="GO" id="GO:0005524">
    <property type="term" value="F:ATP binding"/>
    <property type="evidence" value="ECO:0007669"/>
    <property type="project" value="UniProtKB-KW"/>
</dbReference>
<proteinExistence type="predicted"/>
<protein>
    <submittedName>
        <fullName evidence="3">ATP-binding protein</fullName>
    </submittedName>
</protein>
<dbReference type="AlphaFoldDB" id="I2NAG9"/>
<dbReference type="EMBL" id="CP029159">
    <property type="protein sequence ID" value="QKM66246.1"/>
    <property type="molecule type" value="Genomic_DNA"/>
</dbReference>
<organism evidence="3 4">
    <name type="scientific">Streptomyces tsukubensis (strain DSM 42081 / NBRC 108919 / NRRL 18488 / 9993)</name>
    <dbReference type="NCBI Taxonomy" id="1114943"/>
    <lineage>
        <taxon>Bacteria</taxon>
        <taxon>Bacillati</taxon>
        <taxon>Actinomycetota</taxon>
        <taxon>Actinomycetes</taxon>
        <taxon>Kitasatosporales</taxon>
        <taxon>Streptomycetaceae</taxon>
        <taxon>Streptomyces</taxon>
    </lineage>
</organism>
<dbReference type="PRINTS" id="PR00364">
    <property type="entry name" value="DISEASERSIST"/>
</dbReference>
<dbReference type="SUPFAM" id="SSF52540">
    <property type="entry name" value="P-loop containing nucleoside triphosphate hydrolases"/>
    <property type="match status" value="1"/>
</dbReference>
<dbReference type="Proteomes" id="UP000005940">
    <property type="component" value="Chromosome"/>
</dbReference>
<keyword evidence="3" id="KW-0067">ATP-binding</keyword>
<name>I2NAG9_STRT9</name>
<keyword evidence="4" id="KW-1185">Reference proteome</keyword>
<dbReference type="InterPro" id="IPR041664">
    <property type="entry name" value="AAA_16"/>
</dbReference>
<sequence length="714" mass="78729">MTQADGREPGGSLRGRLMASRDRAFVGREQETARFHAMLAGDPGIEPVLFLHGPGGIGKSTLLRRFAREAASAGRPVVEVDARTTDPTPEGFQRAVADALDRPGAVLLVDTFEICQGLEGWLWERFLPELPLDAVAVLAGRNRPDSRWTTDAGWSDHLAVVQVRALSQDDARTFLADRGVPAGMRESVLTFTGGHPLALSLAASLVRDDTRLQEDGHVRDDLEGPEGVTGRGGGSGSGAGHRWAPGQDVISTLLTRLADNPPSPLHRRALEVCAHAYVTSEELLRAMLGERDGPGLFAWLRGLPYVETAATGIFPHDVVRETLEADLRWRDPEGFAALHRRMHGHLLDRLRRGPEQRLMPSVAALMYLYRTDGHMPEVHEWQAPGIVQEAPYAPGDETAVVELAERAEGAESARIARRWLELRPSAFRVHRATRTGRIVSFTATLWLGPDEEEATSAFDPVVAAAWRRARGLRPVRGGQRMAVTRFMVHPDRYHRPSAPMTLMHWRAMGEVWRDPGGLTHHFAVYRDDGYWDGHMSHYHMLKDEEAVRVGPYAYRLYGHDYRTGPEEYLAANTDAMLASAEGVTCGEAAVAPVPAAAAMSREEFASAVRDALRSLWSPRELECSPLLRTRCVRAAGGDLGRVLLDAAGILPAERGGERRHRAFTATYGGRPVSQQAAAGRLGVPFSTYRRHLKEAVERITDHLWERERTPGDDV</sequence>
<evidence type="ECO:0000313" key="4">
    <source>
        <dbReference type="Proteomes" id="UP000005940"/>
    </source>
</evidence>
<evidence type="ECO:0000256" key="1">
    <source>
        <dbReference type="SAM" id="MobiDB-lite"/>
    </source>
</evidence>
<accession>I2NAG9</accession>
<evidence type="ECO:0000313" key="3">
    <source>
        <dbReference type="EMBL" id="QKM66246.1"/>
    </source>
</evidence>
<reference evidence="3 4" key="1">
    <citation type="journal article" date="2012" name="J. Bacteriol.">
        <title>Draft genome of Streptomyces tsukubaensis NRRL 18488, the producer of the clinically important immunosuppressant tacrolimus (FK506).</title>
        <authorList>
            <person name="Barreiro C."/>
            <person name="Prieto C."/>
            <person name="Sola-Landa A."/>
            <person name="Solera E."/>
            <person name="Martinez-Castro M."/>
            <person name="Perez-Redondo R."/>
            <person name="Garcia-Estrada C."/>
            <person name="Aparicio J.F."/>
            <person name="Fernandez-Martinez L.T."/>
            <person name="Santos-Aberturas J."/>
            <person name="Salehi-Najafabadi Z."/>
            <person name="Rodriguez-Garcia A."/>
            <person name="Tauch A."/>
            <person name="Martin J.F."/>
        </authorList>
    </citation>
    <scope>NUCLEOTIDE SEQUENCE [LARGE SCALE GENOMIC DNA]</scope>
    <source>
        <strain evidence="4">DSM 42081 / NBRC 108919 / NRRL 18488 / 9993</strain>
    </source>
</reference>
<feature type="compositionally biased region" description="Gly residues" evidence="1">
    <location>
        <begin position="227"/>
        <end position="239"/>
    </location>
</feature>
<feature type="domain" description="Orc1-like AAA ATPase" evidence="2">
    <location>
        <begin position="25"/>
        <end position="80"/>
    </location>
</feature>